<name>A0A246J855_9BURK</name>
<protein>
    <submittedName>
        <fullName evidence="1">Uncharacterized protein</fullName>
    </submittedName>
</protein>
<accession>A0A246J855</accession>
<comment type="caution">
    <text evidence="1">The sequence shown here is derived from an EMBL/GenBank/DDBJ whole genome shotgun (WGS) entry which is preliminary data.</text>
</comment>
<keyword evidence="2" id="KW-1185">Reference proteome</keyword>
<evidence type="ECO:0000313" key="1">
    <source>
        <dbReference type="EMBL" id="OWQ88814.1"/>
    </source>
</evidence>
<dbReference type="EMBL" id="NIOF01000006">
    <property type="protein sequence ID" value="OWQ88814.1"/>
    <property type="molecule type" value="Genomic_DNA"/>
</dbReference>
<organism evidence="1 2">
    <name type="scientific">Roseateles aquatilis</name>
    <dbReference type="NCBI Taxonomy" id="431061"/>
    <lineage>
        <taxon>Bacteria</taxon>
        <taxon>Pseudomonadati</taxon>
        <taxon>Pseudomonadota</taxon>
        <taxon>Betaproteobacteria</taxon>
        <taxon>Burkholderiales</taxon>
        <taxon>Sphaerotilaceae</taxon>
        <taxon>Roseateles</taxon>
    </lineage>
</organism>
<sequence>MASLAARLRDGQAMLARCGADSLVACVSPSTVEFAPAHDSDRAPPCRHSDQFHSTRFPCFPPLDTTFASDPEGRSTHI</sequence>
<proteinExistence type="predicted"/>
<gene>
    <name evidence="1" type="ORF">CDN99_15155</name>
</gene>
<evidence type="ECO:0000313" key="2">
    <source>
        <dbReference type="Proteomes" id="UP000197468"/>
    </source>
</evidence>
<dbReference type="AlphaFoldDB" id="A0A246J855"/>
<dbReference type="Proteomes" id="UP000197468">
    <property type="component" value="Unassembled WGS sequence"/>
</dbReference>
<reference evidence="1 2" key="1">
    <citation type="journal article" date="2008" name="Int. J. Syst. Evol. Microbiol.">
        <title>Description of Roseateles aquatilis sp. nov. and Roseateles terrae sp. nov., in the class Betaproteobacteria, and emended description of the genus Roseateles.</title>
        <authorList>
            <person name="Gomila M."/>
            <person name="Bowien B."/>
            <person name="Falsen E."/>
            <person name="Moore E.R."/>
            <person name="Lalucat J."/>
        </authorList>
    </citation>
    <scope>NUCLEOTIDE SEQUENCE [LARGE SCALE GENOMIC DNA]</scope>
    <source>
        <strain evidence="1 2">CCUG 48205</strain>
    </source>
</reference>